<feature type="region of interest" description="Disordered" evidence="1">
    <location>
        <begin position="1"/>
        <end position="80"/>
    </location>
</feature>
<feature type="region of interest" description="Disordered" evidence="1">
    <location>
        <begin position="103"/>
        <end position="126"/>
    </location>
</feature>
<name>A0A5A7N4U1_9PROT</name>
<keyword evidence="3" id="KW-1185">Reference proteome</keyword>
<reference evidence="2 3" key="1">
    <citation type="submission" date="2019-09" db="EMBL/GenBank/DDBJ databases">
        <title>NBRP : Genome information of microbial organism related human and environment.</title>
        <authorList>
            <person name="Hattori M."/>
            <person name="Oshima K."/>
            <person name="Inaba H."/>
            <person name="Suda W."/>
            <person name="Sakamoto M."/>
            <person name="Iino T."/>
            <person name="Kitahara M."/>
            <person name="Oshida Y."/>
            <person name="Iida T."/>
            <person name="Kudo T."/>
            <person name="Itoh T."/>
            <person name="Ohkuma M."/>
        </authorList>
    </citation>
    <scope>NUCLEOTIDE SEQUENCE [LARGE SCALE GENOMIC DNA]</scope>
    <source>
        <strain evidence="2 3">Q-1</strain>
    </source>
</reference>
<gene>
    <name evidence="2" type="ORF">JCM17846_09850</name>
</gene>
<organism evidence="2 3">
    <name type="scientific">Iodidimonas nitroreducens</name>
    <dbReference type="NCBI Taxonomy" id="1236968"/>
    <lineage>
        <taxon>Bacteria</taxon>
        <taxon>Pseudomonadati</taxon>
        <taxon>Pseudomonadota</taxon>
        <taxon>Alphaproteobacteria</taxon>
        <taxon>Iodidimonadales</taxon>
        <taxon>Iodidimonadaceae</taxon>
        <taxon>Iodidimonas</taxon>
    </lineage>
</organism>
<dbReference type="EMBL" id="BKCN01000003">
    <property type="protein sequence ID" value="GER03303.1"/>
    <property type="molecule type" value="Genomic_DNA"/>
</dbReference>
<dbReference type="AlphaFoldDB" id="A0A5A7N4U1"/>
<evidence type="ECO:0000313" key="2">
    <source>
        <dbReference type="EMBL" id="GER03303.1"/>
    </source>
</evidence>
<comment type="caution">
    <text evidence="2">The sequence shown here is derived from an EMBL/GenBank/DDBJ whole genome shotgun (WGS) entry which is preliminary data.</text>
</comment>
<sequence length="126" mass="11778">MAIAGAAGRAAEASPPGAAPDENAPPPLKAEKDEEGKPASLMPPGMKEGDAATAEKPLGDGGNAGDGGDGGTSKDAAKAPTELPLDAAAVGLMIVLSAMTRAGGAGSKGSAAAPFGSTGRGCIGPA</sequence>
<evidence type="ECO:0000256" key="1">
    <source>
        <dbReference type="SAM" id="MobiDB-lite"/>
    </source>
</evidence>
<feature type="compositionally biased region" description="Low complexity" evidence="1">
    <location>
        <begin position="108"/>
        <end position="117"/>
    </location>
</feature>
<accession>A0A5A7N4U1</accession>
<dbReference type="Proteomes" id="UP000324996">
    <property type="component" value="Unassembled WGS sequence"/>
</dbReference>
<feature type="compositionally biased region" description="Low complexity" evidence="1">
    <location>
        <begin position="1"/>
        <end position="20"/>
    </location>
</feature>
<protein>
    <submittedName>
        <fullName evidence="2">Uncharacterized protein</fullName>
    </submittedName>
</protein>
<proteinExistence type="predicted"/>
<feature type="compositionally biased region" description="Gly residues" evidence="1">
    <location>
        <begin position="59"/>
        <end position="71"/>
    </location>
</feature>
<evidence type="ECO:0000313" key="3">
    <source>
        <dbReference type="Proteomes" id="UP000324996"/>
    </source>
</evidence>